<proteinExistence type="predicted"/>
<organism evidence="1 2">
    <name type="scientific">Mesorhizobium waimense</name>
    <dbReference type="NCBI Taxonomy" id="1300307"/>
    <lineage>
        <taxon>Bacteria</taxon>
        <taxon>Pseudomonadati</taxon>
        <taxon>Pseudomonadota</taxon>
        <taxon>Alphaproteobacteria</taxon>
        <taxon>Hyphomicrobiales</taxon>
        <taxon>Phyllobacteriaceae</taxon>
        <taxon>Mesorhizobium</taxon>
    </lineage>
</organism>
<dbReference type="OrthoDB" id="8060234at2"/>
<dbReference type="Proteomes" id="UP000272706">
    <property type="component" value="Unassembled WGS sequence"/>
</dbReference>
<reference evidence="1 2" key="1">
    <citation type="submission" date="2018-09" db="EMBL/GenBank/DDBJ databases">
        <title>Mesorhizobium carmichaelinearum sp. nov. isolated from Carmichaelinea spp. root nodules in New Zealand.</title>
        <authorList>
            <person name="De Meyer S.E."/>
        </authorList>
    </citation>
    <scope>NUCLEOTIDE SEQUENCE [LARGE SCALE GENOMIC DNA]</scope>
    <source>
        <strain evidence="1 2">ICMP19557</strain>
    </source>
</reference>
<dbReference type="AlphaFoldDB" id="A0A3A5K7J2"/>
<accession>A0A3A5K7J2</accession>
<evidence type="ECO:0000313" key="1">
    <source>
        <dbReference type="EMBL" id="RJT28501.1"/>
    </source>
</evidence>
<dbReference type="EMBL" id="QZWZ01000051">
    <property type="protein sequence ID" value="RJT28501.1"/>
    <property type="molecule type" value="Genomic_DNA"/>
</dbReference>
<evidence type="ECO:0000313" key="2">
    <source>
        <dbReference type="Proteomes" id="UP000272706"/>
    </source>
</evidence>
<gene>
    <name evidence="1" type="ORF">D3227_34135</name>
</gene>
<keyword evidence="2" id="KW-1185">Reference proteome</keyword>
<protein>
    <submittedName>
        <fullName evidence="1">Uncharacterized protein</fullName>
    </submittedName>
</protein>
<sequence>MPIPGPCPATLEEVAMPGVFPATSILGRSATMIDMENLTLFSTPACHRPSTATADQGFPHDLRCAALTGAPGGGHGGVRRFTMSTLAALAIIPMSAISAHAWEPLGYQSLTTTDAQPAIQTAWSDIIASKAAYWRDELHRTIPAGQIPPLDILSKPIKVGSHTFIVSIASTRKCETGANNAGSSIEPDLCEARIIDPDSGKIIARAEACYVDLSDDDRPQANRNDRTEIDVKANAKEIDFRSFVGGKEWSRCTTSAKLP</sequence>
<comment type="caution">
    <text evidence="1">The sequence shown here is derived from an EMBL/GenBank/DDBJ whole genome shotgun (WGS) entry which is preliminary data.</text>
</comment>
<name>A0A3A5K7J2_9HYPH</name>